<sequence length="195" mass="22488">MFQRDVQVLEEFRRDVQEEFHREVEVLEGLQPLNDFQPTQFGQEFGTEVAVTDSSPDMATSPEVVPSMDKENELSEHNGNELTAVGKNRVRRSLRIAQMDEMKNFHGMAVPEKRSRRRKRPRSKQVDSGNGFNVSVVKTQELQDFQAGKISKEEKPQEQSNESKVVSNHKIANNDNNMNPHENFFKCFIECVNPH</sequence>
<dbReference type="AlphaFoldDB" id="A0ABD3H9U2"/>
<dbReference type="Proteomes" id="UP001633002">
    <property type="component" value="Unassembled WGS sequence"/>
</dbReference>
<evidence type="ECO:0000313" key="3">
    <source>
        <dbReference type="Proteomes" id="UP001633002"/>
    </source>
</evidence>
<gene>
    <name evidence="2" type="ORF">R1sor_013170</name>
</gene>
<comment type="caution">
    <text evidence="2">The sequence shown here is derived from an EMBL/GenBank/DDBJ whole genome shotgun (WGS) entry which is preliminary data.</text>
</comment>
<accession>A0ABD3H9U2</accession>
<name>A0ABD3H9U2_9MARC</name>
<evidence type="ECO:0000313" key="2">
    <source>
        <dbReference type="EMBL" id="KAL3686861.1"/>
    </source>
</evidence>
<feature type="compositionally biased region" description="Polar residues" evidence="1">
    <location>
        <begin position="126"/>
        <end position="143"/>
    </location>
</feature>
<feature type="compositionally biased region" description="Basic residues" evidence="1">
    <location>
        <begin position="114"/>
        <end position="123"/>
    </location>
</feature>
<organism evidence="2 3">
    <name type="scientific">Riccia sorocarpa</name>
    <dbReference type="NCBI Taxonomy" id="122646"/>
    <lineage>
        <taxon>Eukaryota</taxon>
        <taxon>Viridiplantae</taxon>
        <taxon>Streptophyta</taxon>
        <taxon>Embryophyta</taxon>
        <taxon>Marchantiophyta</taxon>
        <taxon>Marchantiopsida</taxon>
        <taxon>Marchantiidae</taxon>
        <taxon>Marchantiales</taxon>
        <taxon>Ricciaceae</taxon>
        <taxon>Riccia</taxon>
    </lineage>
</organism>
<protein>
    <submittedName>
        <fullName evidence="2">Uncharacterized protein</fullName>
    </submittedName>
</protein>
<feature type="region of interest" description="Disordered" evidence="1">
    <location>
        <begin position="106"/>
        <end position="166"/>
    </location>
</feature>
<reference evidence="2 3" key="1">
    <citation type="submission" date="2024-09" db="EMBL/GenBank/DDBJ databases">
        <title>Chromosome-scale assembly of Riccia sorocarpa.</title>
        <authorList>
            <person name="Paukszto L."/>
        </authorList>
    </citation>
    <scope>NUCLEOTIDE SEQUENCE [LARGE SCALE GENOMIC DNA]</scope>
    <source>
        <strain evidence="2">LP-2024</strain>
        <tissue evidence="2">Aerial parts of the thallus</tissue>
    </source>
</reference>
<keyword evidence="3" id="KW-1185">Reference proteome</keyword>
<proteinExistence type="predicted"/>
<evidence type="ECO:0000256" key="1">
    <source>
        <dbReference type="SAM" id="MobiDB-lite"/>
    </source>
</evidence>
<dbReference type="EMBL" id="JBJQOH010000004">
    <property type="protein sequence ID" value="KAL3686861.1"/>
    <property type="molecule type" value="Genomic_DNA"/>
</dbReference>